<comment type="subcellular location">
    <subcellularLocation>
        <location evidence="1 4">Archaeal flagellum</location>
    </subcellularLocation>
</comment>
<dbReference type="GO" id="GO:0097589">
    <property type="term" value="C:archaeal-type flagellum"/>
    <property type="evidence" value="ECO:0007669"/>
    <property type="project" value="UniProtKB-SubCell"/>
</dbReference>
<dbReference type="OrthoDB" id="102632at2157"/>
<keyword evidence="6" id="KW-0282">Flagellum</keyword>
<dbReference type="PANTHER" id="PTHR35903">
    <property type="entry name" value="FLAGELLIN B1"/>
    <property type="match status" value="1"/>
</dbReference>
<dbReference type="GO" id="GO:0005198">
    <property type="term" value="F:structural molecule activity"/>
    <property type="evidence" value="ECO:0007669"/>
    <property type="project" value="InterPro"/>
</dbReference>
<reference evidence="7" key="1">
    <citation type="submission" date="2016-10" db="EMBL/GenBank/DDBJ databases">
        <authorList>
            <person name="Varghese N."/>
            <person name="Submissions S."/>
        </authorList>
    </citation>
    <scope>NUCLEOTIDE SEQUENCE [LARGE SCALE GENOMIC DNA]</scope>
    <source>
        <strain evidence="7">DSM 22427</strain>
    </source>
</reference>
<dbReference type="GO" id="GO:0097588">
    <property type="term" value="P:archaeal or bacterial-type flagellum-dependent cell motility"/>
    <property type="evidence" value="ECO:0007669"/>
    <property type="project" value="InterPro"/>
</dbReference>
<keyword evidence="6" id="KW-0969">Cilium</keyword>
<keyword evidence="7" id="KW-1185">Reference proteome</keyword>
<keyword evidence="5" id="KW-1133">Transmembrane helix</keyword>
<dbReference type="EMBL" id="FOZS01000002">
    <property type="protein sequence ID" value="SFS65062.1"/>
    <property type="molecule type" value="Genomic_DNA"/>
</dbReference>
<comment type="function">
    <text evidence="4">Flagellin is the subunit protein which polymerizes to form the filaments of archaeal flagella.</text>
</comment>
<gene>
    <name evidence="6" type="ORF">SAMN04488556_1850</name>
</gene>
<name>A0A1I6RK41_9EURY</name>
<feature type="transmembrane region" description="Helical" evidence="5">
    <location>
        <begin position="12"/>
        <end position="36"/>
    </location>
</feature>
<organism evidence="6 7">
    <name type="scientific">Halostagnicola kamekurae</name>
    <dbReference type="NCBI Taxonomy" id="619731"/>
    <lineage>
        <taxon>Archaea</taxon>
        <taxon>Methanobacteriati</taxon>
        <taxon>Methanobacteriota</taxon>
        <taxon>Stenosarchaea group</taxon>
        <taxon>Halobacteria</taxon>
        <taxon>Halobacteriales</taxon>
        <taxon>Natrialbaceae</taxon>
        <taxon>Halostagnicola</taxon>
    </lineage>
</organism>
<dbReference type="InterPro" id="IPR013373">
    <property type="entry name" value="Flagellin/pilin_N_arc"/>
</dbReference>
<dbReference type="AlphaFoldDB" id="A0A1I6RK41"/>
<sequence>MFETVSDGDRRAQVGIGTLVLFVAMVLVAALTAGVLMGTAGVLQSQAEATGQESIAQVSNSLNIYTTTGTVDADGNVDTLEMTVSLGPGSKPIDLDNAVIDYVGPSGSAYVNGMPVTVHGTDSTILEDDDDRGTITLDIESKVGVLEPGDEAIIKIVTNDGAQITTELSVPTTLDGADGDTVRL</sequence>
<dbReference type="Pfam" id="PF01917">
    <property type="entry name" value="Flagellin_arch-type"/>
    <property type="match status" value="1"/>
</dbReference>
<dbReference type="NCBIfam" id="TIGR02537">
    <property type="entry name" value="arch_flag_Nterm"/>
    <property type="match status" value="1"/>
</dbReference>
<proteinExistence type="inferred from homology"/>
<evidence type="ECO:0000313" key="7">
    <source>
        <dbReference type="Proteomes" id="UP000199199"/>
    </source>
</evidence>
<evidence type="ECO:0000256" key="5">
    <source>
        <dbReference type="SAM" id="Phobius"/>
    </source>
</evidence>
<protein>
    <recommendedName>
        <fullName evidence="4">Flagellin</fullName>
    </recommendedName>
</protein>
<keyword evidence="6" id="KW-0966">Cell projection</keyword>
<evidence type="ECO:0000256" key="4">
    <source>
        <dbReference type="RuleBase" id="RU361282"/>
    </source>
</evidence>
<accession>A0A1I6RK41</accession>
<dbReference type="Proteomes" id="UP000199199">
    <property type="component" value="Unassembled WGS sequence"/>
</dbReference>
<evidence type="ECO:0000256" key="2">
    <source>
        <dbReference type="ARBA" id="ARBA00010256"/>
    </source>
</evidence>
<dbReference type="PANTHER" id="PTHR35903:SF1">
    <property type="entry name" value="FLAGELLIN B1"/>
    <property type="match status" value="1"/>
</dbReference>
<evidence type="ECO:0000256" key="1">
    <source>
        <dbReference type="ARBA" id="ARBA00004618"/>
    </source>
</evidence>
<comment type="similarity">
    <text evidence="2 4">Belongs to the archaeal flagellin family.</text>
</comment>
<evidence type="ECO:0000256" key="3">
    <source>
        <dbReference type="ARBA" id="ARBA00022440"/>
    </source>
</evidence>
<evidence type="ECO:0000313" key="6">
    <source>
        <dbReference type="EMBL" id="SFS65062.1"/>
    </source>
</evidence>
<dbReference type="RefSeq" id="WP_092903925.1">
    <property type="nucleotide sequence ID" value="NZ_FOZS01000002.1"/>
</dbReference>
<keyword evidence="5" id="KW-0812">Transmembrane</keyword>
<keyword evidence="5" id="KW-0472">Membrane</keyword>
<keyword evidence="3 4" id="KW-0974">Archaeal flagellum</keyword>
<dbReference type="InterPro" id="IPR002774">
    <property type="entry name" value="Flagellin_arc-type"/>
</dbReference>